<sequence length="289" mass="29535">MKKVFIILGIAFSAIMIDAQVSMAQIYANGGNSGATYNRDFVVLFNKTSSAVNMSGWSIQYGSATSTASWSGKVTLPAGATIAPYSYYLVGLASNNVNTGAVLPVAVDFDGGLSGSGTVNLGGNGKVALMSNDTTINGASPTGAIDFVGMGTANASEGTDTSVVGSATNSIFRLNGGCTDTNNNGADFIIGAVNPINSSAAVNNCGTLSITDVVLSKSNFIKNTFVKNDEITFGADAKEVKIYTLTGQLVKTASVKANGTLNIAELAEGNYIVTGTVNNQAVSQKILKN</sequence>
<feature type="chain" id="PRO_5040438530" evidence="2">
    <location>
        <begin position="25"/>
        <end position="289"/>
    </location>
</feature>
<evidence type="ECO:0000313" key="4">
    <source>
        <dbReference type="EMBL" id="MCD1116115.1"/>
    </source>
</evidence>
<dbReference type="EMBL" id="JAJNAY010000001">
    <property type="protein sequence ID" value="MCD1116115.1"/>
    <property type="molecule type" value="Genomic_DNA"/>
</dbReference>
<evidence type="ECO:0000313" key="5">
    <source>
        <dbReference type="Proteomes" id="UP001108025"/>
    </source>
</evidence>
<dbReference type="Pfam" id="PF00932">
    <property type="entry name" value="LTD"/>
    <property type="match status" value="1"/>
</dbReference>
<dbReference type="PROSITE" id="PS51841">
    <property type="entry name" value="LTD"/>
    <property type="match status" value="1"/>
</dbReference>
<evidence type="ECO:0000256" key="2">
    <source>
        <dbReference type="SAM" id="SignalP"/>
    </source>
</evidence>
<feature type="signal peptide" evidence="2">
    <location>
        <begin position="1"/>
        <end position="24"/>
    </location>
</feature>
<dbReference type="InterPro" id="IPR001322">
    <property type="entry name" value="Lamin_tail_dom"/>
</dbReference>
<accession>A0A9Q3YY97</accession>
<reference evidence="4" key="1">
    <citation type="submission" date="2021-11" db="EMBL/GenBank/DDBJ databases">
        <title>Description of novel Chryseobacterium species.</title>
        <authorList>
            <person name="Saticioglu I.B."/>
            <person name="Ay H."/>
            <person name="Altun S."/>
            <person name="Duman M."/>
        </authorList>
    </citation>
    <scope>NUCLEOTIDE SEQUENCE</scope>
    <source>
        <strain evidence="4">C-17</strain>
    </source>
</reference>
<comment type="caution">
    <text evidence="4">The sequence shown here is derived from an EMBL/GenBank/DDBJ whole genome shotgun (WGS) entry which is preliminary data.</text>
</comment>
<gene>
    <name evidence="4" type="ORF">LO744_04515</name>
</gene>
<dbReference type="AlphaFoldDB" id="A0A9Q3YY97"/>
<protein>
    <submittedName>
        <fullName evidence="4">Lamin tail domain-containing protein</fullName>
    </submittedName>
</protein>
<evidence type="ECO:0000256" key="1">
    <source>
        <dbReference type="ARBA" id="ARBA00022729"/>
    </source>
</evidence>
<name>A0A9Q3YY97_9FLAO</name>
<dbReference type="Proteomes" id="UP001108025">
    <property type="component" value="Unassembled WGS sequence"/>
</dbReference>
<keyword evidence="5" id="KW-1185">Reference proteome</keyword>
<dbReference type="InterPro" id="IPR026444">
    <property type="entry name" value="Secre_tail"/>
</dbReference>
<organism evidence="4 5">
    <name type="scientific">Chryseobacterium turcicum</name>
    <dbReference type="NCBI Taxonomy" id="2898076"/>
    <lineage>
        <taxon>Bacteria</taxon>
        <taxon>Pseudomonadati</taxon>
        <taxon>Bacteroidota</taxon>
        <taxon>Flavobacteriia</taxon>
        <taxon>Flavobacteriales</taxon>
        <taxon>Weeksellaceae</taxon>
        <taxon>Chryseobacterium group</taxon>
        <taxon>Chryseobacterium</taxon>
    </lineage>
</organism>
<evidence type="ECO:0000259" key="3">
    <source>
        <dbReference type="PROSITE" id="PS51841"/>
    </source>
</evidence>
<dbReference type="NCBIfam" id="TIGR04183">
    <property type="entry name" value="Por_Secre_tail"/>
    <property type="match status" value="1"/>
</dbReference>
<dbReference type="SUPFAM" id="SSF74853">
    <property type="entry name" value="Lamin A/C globular tail domain"/>
    <property type="match status" value="1"/>
</dbReference>
<keyword evidence="1 2" id="KW-0732">Signal</keyword>
<dbReference type="InterPro" id="IPR036415">
    <property type="entry name" value="Lamin_tail_dom_sf"/>
</dbReference>
<dbReference type="RefSeq" id="WP_230667387.1">
    <property type="nucleotide sequence ID" value="NZ_JAJNAY010000001.1"/>
</dbReference>
<feature type="domain" description="LTD" evidence="3">
    <location>
        <begin position="1"/>
        <end position="168"/>
    </location>
</feature>
<proteinExistence type="predicted"/>